<sequence length="25" mass="3126">MKKKIEIVSTCTFRRMMYLTKIYQL</sequence>
<name>A0A2P2NHX0_RHIMU</name>
<protein>
    <submittedName>
        <fullName evidence="1">Uncharacterized protein</fullName>
    </submittedName>
</protein>
<dbReference type="AlphaFoldDB" id="A0A2P2NHX0"/>
<reference evidence="1" key="1">
    <citation type="submission" date="2018-02" db="EMBL/GenBank/DDBJ databases">
        <title>Rhizophora mucronata_Transcriptome.</title>
        <authorList>
            <person name="Meera S.P."/>
            <person name="Sreeshan A."/>
            <person name="Augustine A."/>
        </authorList>
    </citation>
    <scope>NUCLEOTIDE SEQUENCE</scope>
    <source>
        <tissue evidence="1">Leaf</tissue>
    </source>
</reference>
<dbReference type="EMBL" id="GGEC01061607">
    <property type="protein sequence ID" value="MBX42091.1"/>
    <property type="molecule type" value="Transcribed_RNA"/>
</dbReference>
<proteinExistence type="predicted"/>
<organism evidence="1">
    <name type="scientific">Rhizophora mucronata</name>
    <name type="common">Asiatic mangrove</name>
    <dbReference type="NCBI Taxonomy" id="61149"/>
    <lineage>
        <taxon>Eukaryota</taxon>
        <taxon>Viridiplantae</taxon>
        <taxon>Streptophyta</taxon>
        <taxon>Embryophyta</taxon>
        <taxon>Tracheophyta</taxon>
        <taxon>Spermatophyta</taxon>
        <taxon>Magnoliopsida</taxon>
        <taxon>eudicotyledons</taxon>
        <taxon>Gunneridae</taxon>
        <taxon>Pentapetalae</taxon>
        <taxon>rosids</taxon>
        <taxon>fabids</taxon>
        <taxon>Malpighiales</taxon>
        <taxon>Rhizophoraceae</taxon>
        <taxon>Rhizophora</taxon>
    </lineage>
</organism>
<accession>A0A2P2NHX0</accession>
<evidence type="ECO:0000313" key="1">
    <source>
        <dbReference type="EMBL" id="MBX42091.1"/>
    </source>
</evidence>